<dbReference type="InterPro" id="IPR029069">
    <property type="entry name" value="HotDog_dom_sf"/>
</dbReference>
<reference evidence="2 3" key="1">
    <citation type="submission" date="2013-03" db="EMBL/GenBank/DDBJ databases">
        <title>The Genome Sequence of Phialophora europaea CBS 101466.</title>
        <authorList>
            <consortium name="The Broad Institute Genomics Platform"/>
            <person name="Cuomo C."/>
            <person name="de Hoog S."/>
            <person name="Gorbushina A."/>
            <person name="Walker B."/>
            <person name="Young S.K."/>
            <person name="Zeng Q."/>
            <person name="Gargeya S."/>
            <person name="Fitzgerald M."/>
            <person name="Haas B."/>
            <person name="Abouelleil A."/>
            <person name="Allen A.W."/>
            <person name="Alvarado L."/>
            <person name="Arachchi H.M."/>
            <person name="Berlin A.M."/>
            <person name="Chapman S.B."/>
            <person name="Gainer-Dewar J."/>
            <person name="Goldberg J."/>
            <person name="Griggs A."/>
            <person name="Gujja S."/>
            <person name="Hansen M."/>
            <person name="Howarth C."/>
            <person name="Imamovic A."/>
            <person name="Ireland A."/>
            <person name="Larimer J."/>
            <person name="McCowan C."/>
            <person name="Murphy C."/>
            <person name="Pearson M."/>
            <person name="Poon T.W."/>
            <person name="Priest M."/>
            <person name="Roberts A."/>
            <person name="Saif S."/>
            <person name="Shea T."/>
            <person name="Sisk P."/>
            <person name="Sykes S."/>
            <person name="Wortman J."/>
            <person name="Nusbaum C."/>
            <person name="Birren B."/>
        </authorList>
    </citation>
    <scope>NUCLEOTIDE SEQUENCE [LARGE SCALE GENOMIC DNA]</scope>
    <source>
        <strain evidence="2 3">CBS 101466</strain>
    </source>
</reference>
<feature type="region of interest" description="Disordered" evidence="1">
    <location>
        <begin position="211"/>
        <end position="237"/>
    </location>
</feature>
<dbReference type="GeneID" id="19973755"/>
<dbReference type="OrthoDB" id="3257538at2759"/>
<dbReference type="Proteomes" id="UP000030752">
    <property type="component" value="Unassembled WGS sequence"/>
</dbReference>
<dbReference type="Gene3D" id="3.10.129.10">
    <property type="entry name" value="Hotdog Thioesterase"/>
    <property type="match status" value="1"/>
</dbReference>
<dbReference type="FunFam" id="3.10.129.10:FF:000103">
    <property type="entry name" value="WGS project CABT00000000 data, contig 2.1"/>
    <property type="match status" value="1"/>
</dbReference>
<evidence type="ECO:0008006" key="4">
    <source>
        <dbReference type="Google" id="ProtNLM"/>
    </source>
</evidence>
<evidence type="ECO:0000313" key="3">
    <source>
        <dbReference type="Proteomes" id="UP000030752"/>
    </source>
</evidence>
<dbReference type="RefSeq" id="XP_008718970.1">
    <property type="nucleotide sequence ID" value="XM_008720748.1"/>
</dbReference>
<dbReference type="eggNOG" id="ENOG502S5QU">
    <property type="taxonomic scope" value="Eukaryota"/>
</dbReference>
<evidence type="ECO:0000313" key="2">
    <source>
        <dbReference type="EMBL" id="ETN38381.1"/>
    </source>
</evidence>
<dbReference type="AlphaFoldDB" id="W2RPG1"/>
<organism evidence="2 3">
    <name type="scientific">Cyphellophora europaea (strain CBS 101466)</name>
    <name type="common">Phialophora europaea</name>
    <dbReference type="NCBI Taxonomy" id="1220924"/>
    <lineage>
        <taxon>Eukaryota</taxon>
        <taxon>Fungi</taxon>
        <taxon>Dikarya</taxon>
        <taxon>Ascomycota</taxon>
        <taxon>Pezizomycotina</taxon>
        <taxon>Eurotiomycetes</taxon>
        <taxon>Chaetothyriomycetidae</taxon>
        <taxon>Chaetothyriales</taxon>
        <taxon>Cyphellophoraceae</taxon>
        <taxon>Cyphellophora</taxon>
    </lineage>
</organism>
<dbReference type="VEuPathDB" id="FungiDB:HMPREF1541_06416"/>
<sequence>MRGFRALRAASKAHTAASRSRRFSSTAELRKADPQAVADAFLSKFANGQIFTRSQLLDANQLRLFSLTLDRPNLWPGSKIASSHLEEAEPVAGTPIPPAYHWIYFTPAQLPGILGLDGTDASFNPNAPFTRRMWAGGSVEWPGADPSSSQNHYLQVGDTVTETTKLLSCVPKVMKDGNAMLLVGVEKQYHDSKGNLCLLDRRNWVFREALDPSKPAPIPKKPSELSQAELDSRDKGSVVREYNRDELQLFRMSALTFNGHRIHYDKPWATEVEGHRNIVVHGPLNLIAMLDLWRDETVNRRLGKGRDEIIYPRKVDYRATSPVYAGEPYRVLMSADGAAQKETELKVVSNDNTTCMKGTVSSWQ</sequence>
<dbReference type="SUPFAM" id="SSF54637">
    <property type="entry name" value="Thioesterase/thiol ester dehydrase-isomerase"/>
    <property type="match status" value="1"/>
</dbReference>
<dbReference type="PANTHER" id="PTHR28152:SF2">
    <property type="entry name" value="N-TERMINAL OF MAOC-LIKE DEHYDRATASE DOMAIN-CONTAINING PROTEIN"/>
    <property type="match status" value="1"/>
</dbReference>
<dbReference type="InParanoid" id="W2RPG1"/>
<keyword evidence="3" id="KW-1185">Reference proteome</keyword>
<dbReference type="PANTHER" id="PTHR28152">
    <property type="entry name" value="HYDROXYACYL-THIOESTER DEHYDRATASE TYPE 2, MITOCHONDRIAL"/>
    <property type="match status" value="1"/>
</dbReference>
<proteinExistence type="predicted"/>
<feature type="compositionally biased region" description="Low complexity" evidence="1">
    <location>
        <begin position="13"/>
        <end position="27"/>
    </location>
</feature>
<dbReference type="STRING" id="1220924.W2RPG1"/>
<protein>
    <recommendedName>
        <fullName evidence="4">N-terminal of MaoC-like dehydratase domain-containing protein</fullName>
    </recommendedName>
</protein>
<gene>
    <name evidence="2" type="ORF">HMPREF1541_06416</name>
</gene>
<dbReference type="HOGENOM" id="CLU_028690_0_1_1"/>
<evidence type="ECO:0000256" key="1">
    <source>
        <dbReference type="SAM" id="MobiDB-lite"/>
    </source>
</evidence>
<dbReference type="GO" id="GO:0005739">
    <property type="term" value="C:mitochondrion"/>
    <property type="evidence" value="ECO:0007669"/>
    <property type="project" value="TreeGrafter"/>
</dbReference>
<dbReference type="InterPro" id="IPR052741">
    <property type="entry name" value="Mitochondrial_HTD2"/>
</dbReference>
<dbReference type="EMBL" id="KB822722">
    <property type="protein sequence ID" value="ETN38381.1"/>
    <property type="molecule type" value="Genomic_DNA"/>
</dbReference>
<dbReference type="GO" id="GO:0019171">
    <property type="term" value="F:(3R)-hydroxyacyl-[acyl-carrier-protein] dehydratase activity"/>
    <property type="evidence" value="ECO:0007669"/>
    <property type="project" value="TreeGrafter"/>
</dbReference>
<feature type="region of interest" description="Disordered" evidence="1">
    <location>
        <begin position="1"/>
        <end position="28"/>
    </location>
</feature>
<accession>W2RPG1</accession>
<name>W2RPG1_CYPE1</name>